<evidence type="ECO:0000259" key="8">
    <source>
        <dbReference type="Pfam" id="PF13837"/>
    </source>
</evidence>
<keyword evidence="4" id="KW-0804">Transcription</keyword>
<dbReference type="GeneID" id="108078175"/>
<comment type="subcellular location">
    <subcellularLocation>
        <location evidence="1">Nucleus</location>
    </subcellularLocation>
</comment>
<dbReference type="GO" id="GO:0003677">
    <property type="term" value="F:DNA binding"/>
    <property type="evidence" value="ECO:0007669"/>
    <property type="project" value="UniProtKB-KW"/>
</dbReference>
<reference evidence="9" key="1">
    <citation type="submission" date="2025-05" db="UniProtKB">
        <authorList>
            <consortium name="RefSeq"/>
        </authorList>
    </citation>
    <scope>NUCLEOTIDE SEQUENCE [LARGE SCALE GENOMIC DNA]</scope>
    <source>
        <strain evidence="9">14028-0561.14</strain>
    </source>
</reference>
<keyword evidence="3" id="KW-0238">DNA-binding</keyword>
<evidence type="ECO:0000256" key="5">
    <source>
        <dbReference type="ARBA" id="ARBA00023242"/>
    </source>
</evidence>
<gene>
    <name evidence="10" type="primary">LOC108078175</name>
</gene>
<evidence type="ECO:0000313" key="9">
    <source>
        <dbReference type="Proteomes" id="UP001652661"/>
    </source>
</evidence>
<dbReference type="OMA" id="MNMDSKS"/>
<evidence type="ECO:0000256" key="6">
    <source>
        <dbReference type="SAM" id="Coils"/>
    </source>
</evidence>
<proteinExistence type="predicted"/>
<name>A0A6P4IYC6_DROKI</name>
<keyword evidence="9" id="KW-1185">Reference proteome</keyword>
<feature type="compositionally biased region" description="Basic and acidic residues" evidence="7">
    <location>
        <begin position="310"/>
        <end position="323"/>
    </location>
</feature>
<feature type="compositionally biased region" description="Polar residues" evidence="7">
    <location>
        <begin position="254"/>
        <end position="263"/>
    </location>
</feature>
<feature type="coiled-coil region" evidence="6">
    <location>
        <begin position="357"/>
        <end position="386"/>
    </location>
</feature>
<dbReference type="RefSeq" id="XP_017027328.2">
    <property type="nucleotide sequence ID" value="XM_017171839.3"/>
</dbReference>
<dbReference type="PANTHER" id="PTHR21654">
    <property type="entry name" value="FI21293P1"/>
    <property type="match status" value="1"/>
</dbReference>
<evidence type="ECO:0000256" key="3">
    <source>
        <dbReference type="ARBA" id="ARBA00023125"/>
    </source>
</evidence>
<feature type="region of interest" description="Disordered" evidence="7">
    <location>
        <begin position="310"/>
        <end position="343"/>
    </location>
</feature>
<feature type="region of interest" description="Disordered" evidence="7">
    <location>
        <begin position="1"/>
        <end position="42"/>
    </location>
</feature>
<evidence type="ECO:0000256" key="7">
    <source>
        <dbReference type="SAM" id="MobiDB-lite"/>
    </source>
</evidence>
<evidence type="ECO:0000256" key="2">
    <source>
        <dbReference type="ARBA" id="ARBA00023015"/>
    </source>
</evidence>
<dbReference type="GO" id="GO:0010468">
    <property type="term" value="P:regulation of gene expression"/>
    <property type="evidence" value="ECO:0007669"/>
    <property type="project" value="UniProtKB-ARBA"/>
</dbReference>
<feature type="compositionally biased region" description="Low complexity" evidence="7">
    <location>
        <begin position="225"/>
        <end position="242"/>
    </location>
</feature>
<dbReference type="GO" id="GO:0005634">
    <property type="term" value="C:nucleus"/>
    <property type="evidence" value="ECO:0007669"/>
    <property type="project" value="UniProtKB-SubCell"/>
</dbReference>
<feature type="region of interest" description="Disordered" evidence="7">
    <location>
        <begin position="212"/>
        <end position="271"/>
    </location>
</feature>
<feature type="domain" description="Myb/SANT-like DNA-binding" evidence="8">
    <location>
        <begin position="112"/>
        <end position="197"/>
    </location>
</feature>
<dbReference type="Pfam" id="PF13837">
    <property type="entry name" value="Myb_DNA-bind_4"/>
    <property type="match status" value="1"/>
</dbReference>
<dbReference type="OrthoDB" id="7786923at2759"/>
<keyword evidence="6" id="KW-0175">Coiled coil</keyword>
<sequence length="417" mass="47408">MAKTKRVGARDVLDPGKLQPKIRPVSKRKLLTGERSKAQSQLGKRKNILGMAQVQLNGATAQGNGNNGINAEDNEPYQISDDDLDDLDDDCLLEEAETTGGANSLGRGPYERAWTTEATRALIHIRGPMEGSFTEGRQKRTALWLHCTRQLQRLGFRYSAAKVQKKWHNILITYNKNLSKKYVSGYVHWEFFEEMFKYLQGKKADFDMQLPQPSATVPQTPVIAPGQTLSQGQPQQPLQLQSNPVSIKPEPSQMKLQIKSQTPAKEEQQPYITPVDQVLLQAQMNMDSKSNDEFDEDSNTMSEVRQPKMEYDAEHAAEAERTSDSSQHLEGNELARPQGQGPAGVVTDDIWWKDYFERKLEVEREKMELQRKLQQEQVQIQKMSLVQQERIERMKIDAINSLTATLQKLVEAKCRRA</sequence>
<accession>A0A6P4IYC6</accession>
<dbReference type="AlphaFoldDB" id="A0A6P4IYC6"/>
<dbReference type="PANTHER" id="PTHR21654:SF84">
    <property type="entry name" value="SI:DKEY-66I24.7"/>
    <property type="match status" value="1"/>
</dbReference>
<dbReference type="InterPro" id="IPR044822">
    <property type="entry name" value="Myb_DNA-bind_4"/>
</dbReference>
<keyword evidence="2" id="KW-0805">Transcription regulation</keyword>
<evidence type="ECO:0000313" key="10">
    <source>
        <dbReference type="RefSeq" id="XP_017027328.2"/>
    </source>
</evidence>
<dbReference type="Gene3D" id="1.10.10.60">
    <property type="entry name" value="Homeodomain-like"/>
    <property type="match status" value="1"/>
</dbReference>
<dbReference type="Proteomes" id="UP001652661">
    <property type="component" value="Chromosome 2R"/>
</dbReference>
<evidence type="ECO:0000256" key="4">
    <source>
        <dbReference type="ARBA" id="ARBA00023163"/>
    </source>
</evidence>
<evidence type="ECO:0000256" key="1">
    <source>
        <dbReference type="ARBA" id="ARBA00004123"/>
    </source>
</evidence>
<reference evidence="10" key="2">
    <citation type="submission" date="2025-08" db="UniProtKB">
        <authorList>
            <consortium name="RefSeq"/>
        </authorList>
    </citation>
    <scope>IDENTIFICATION</scope>
    <source>
        <strain evidence="10">14028-0561.14</strain>
        <tissue evidence="10">Whole fly</tissue>
    </source>
</reference>
<protein>
    <recommendedName>
        <fullName evidence="8">Myb/SANT-like DNA-binding domain-containing protein</fullName>
    </recommendedName>
</protein>
<keyword evidence="5" id="KW-0539">Nucleus</keyword>
<organism evidence="9 10">
    <name type="scientific">Drosophila kikkawai</name>
    <name type="common">Fruit fly</name>
    <dbReference type="NCBI Taxonomy" id="30033"/>
    <lineage>
        <taxon>Eukaryota</taxon>
        <taxon>Metazoa</taxon>
        <taxon>Ecdysozoa</taxon>
        <taxon>Arthropoda</taxon>
        <taxon>Hexapoda</taxon>
        <taxon>Insecta</taxon>
        <taxon>Pterygota</taxon>
        <taxon>Neoptera</taxon>
        <taxon>Endopterygota</taxon>
        <taxon>Diptera</taxon>
        <taxon>Brachycera</taxon>
        <taxon>Muscomorpha</taxon>
        <taxon>Ephydroidea</taxon>
        <taxon>Drosophilidae</taxon>
        <taxon>Drosophila</taxon>
        <taxon>Sophophora</taxon>
    </lineage>
</organism>